<dbReference type="EMBL" id="MLQR01000004">
    <property type="protein sequence ID" value="OIJ16557.1"/>
    <property type="molecule type" value="Genomic_DNA"/>
</dbReference>
<evidence type="ECO:0000313" key="1">
    <source>
        <dbReference type="EMBL" id="OIJ16557.1"/>
    </source>
</evidence>
<dbReference type="InterPro" id="IPR024787">
    <property type="entry name" value="EcsC"/>
</dbReference>
<dbReference type="RefSeq" id="WP_071308540.1">
    <property type="nucleotide sequence ID" value="NZ_MLQR01000004.1"/>
</dbReference>
<dbReference type="AlphaFoldDB" id="A0A1S2LY06"/>
<gene>
    <name evidence="1" type="ORF">BKP37_04790</name>
</gene>
<dbReference type="PANTHER" id="PTHR41260:SF1">
    <property type="entry name" value="PROTEIN ECSC"/>
    <property type="match status" value="1"/>
</dbReference>
<sequence length="244" mass="28432">MDELYEDRARIELKRWQRKVEKKSSLASIYTRKLQTKVNNQIPEKIHSIFTISVKNMVQATLVGSEYTTTTIPLEGVPLQEREIKLEEKVKVYKKTAAFEGAGTGAGGIILGMVDFPLLLSIKMRFLFEAASIYGFDVKDYRERLFILYLFQLAYSSDNKKRDVFEKIKRWEQIKDDLPDKETYLEEINWKSFQLEYRDHIDLIKLLQLIPGFGAIVGAIANYHFLEVLGETAKNSYRMRLLES</sequence>
<organism evidence="1 2">
    <name type="scientific">Anaerobacillus alkalilacustris</name>
    <dbReference type="NCBI Taxonomy" id="393763"/>
    <lineage>
        <taxon>Bacteria</taxon>
        <taxon>Bacillati</taxon>
        <taxon>Bacillota</taxon>
        <taxon>Bacilli</taxon>
        <taxon>Bacillales</taxon>
        <taxon>Bacillaceae</taxon>
        <taxon>Anaerobacillus</taxon>
    </lineage>
</organism>
<dbReference type="Proteomes" id="UP000179524">
    <property type="component" value="Unassembled WGS sequence"/>
</dbReference>
<dbReference type="Pfam" id="PF12787">
    <property type="entry name" value="EcsC"/>
    <property type="match status" value="1"/>
</dbReference>
<keyword evidence="2" id="KW-1185">Reference proteome</keyword>
<proteinExistence type="predicted"/>
<accession>A0A1S2LY06</accession>
<protein>
    <submittedName>
        <fullName evidence="1">ABC transporter-associated protein EcsC</fullName>
    </submittedName>
</protein>
<comment type="caution">
    <text evidence="1">The sequence shown here is derived from an EMBL/GenBank/DDBJ whole genome shotgun (WGS) entry which is preliminary data.</text>
</comment>
<name>A0A1S2LY06_9BACI</name>
<dbReference type="PANTHER" id="PTHR41260">
    <property type="entry name" value="PROTEIN ECSC"/>
    <property type="match status" value="1"/>
</dbReference>
<reference evidence="1 2" key="1">
    <citation type="submission" date="2016-10" db="EMBL/GenBank/DDBJ databases">
        <title>Draft genome sequences of four alkaliphilic bacteria belonging to the Anaerobacillus genus.</title>
        <authorList>
            <person name="Bassil N.M."/>
            <person name="Lloyd J.R."/>
        </authorList>
    </citation>
    <scope>NUCLEOTIDE SEQUENCE [LARGE SCALE GENOMIC DNA]</scope>
    <source>
        <strain evidence="1 2">DSM 18345</strain>
    </source>
</reference>
<dbReference type="OrthoDB" id="1705901at2"/>
<evidence type="ECO:0000313" key="2">
    <source>
        <dbReference type="Proteomes" id="UP000179524"/>
    </source>
</evidence>